<dbReference type="InterPro" id="IPR057744">
    <property type="entry name" value="OTAase-like"/>
</dbReference>
<dbReference type="Gene3D" id="3.20.20.140">
    <property type="entry name" value="Metal-dependent hydrolases"/>
    <property type="match status" value="1"/>
</dbReference>
<gene>
    <name evidence="3" type="ORF">ENJ42_04995</name>
</gene>
<comment type="caution">
    <text evidence="3">The sequence shown here is derived from an EMBL/GenBank/DDBJ whole genome shotgun (WGS) entry which is preliminary data.</text>
</comment>
<name>A0A7C5M361_9PROT</name>
<evidence type="ECO:0000313" key="3">
    <source>
        <dbReference type="EMBL" id="HHL42955.1"/>
    </source>
</evidence>
<dbReference type="InterPro" id="IPR006680">
    <property type="entry name" value="Amidohydro-rel"/>
</dbReference>
<dbReference type="PANTHER" id="PTHR43135:SF3">
    <property type="entry name" value="ALPHA-D-RIBOSE 1-METHYLPHOSPHONATE 5-TRIPHOSPHATE DIPHOSPHATASE"/>
    <property type="match status" value="1"/>
</dbReference>
<feature type="domain" description="Amidohydrolase-related" evidence="2">
    <location>
        <begin position="83"/>
        <end position="429"/>
    </location>
</feature>
<dbReference type="Proteomes" id="UP000885830">
    <property type="component" value="Unassembled WGS sequence"/>
</dbReference>
<dbReference type="PANTHER" id="PTHR43135">
    <property type="entry name" value="ALPHA-D-RIBOSE 1-METHYLPHOSPHONATE 5-TRIPHOSPHATE DIPHOSPHATASE"/>
    <property type="match status" value="1"/>
</dbReference>
<feature type="chain" id="PRO_5027634270" evidence="1">
    <location>
        <begin position="26"/>
        <end position="435"/>
    </location>
</feature>
<feature type="signal peptide" evidence="1">
    <location>
        <begin position="1"/>
        <end position="25"/>
    </location>
</feature>
<dbReference type="CDD" id="cd01299">
    <property type="entry name" value="Met_dep_hydrolase_A"/>
    <property type="match status" value="1"/>
</dbReference>
<dbReference type="SUPFAM" id="SSF51338">
    <property type="entry name" value="Composite domain of metallo-dependent hydrolases"/>
    <property type="match status" value="1"/>
</dbReference>
<dbReference type="Gene3D" id="2.30.40.10">
    <property type="entry name" value="Urease, subunit C, domain 1"/>
    <property type="match status" value="1"/>
</dbReference>
<reference evidence="3" key="1">
    <citation type="journal article" date="2020" name="mSystems">
        <title>Genome- and Community-Level Interaction Insights into Carbon Utilization and Element Cycling Functions of Hydrothermarchaeota in Hydrothermal Sediment.</title>
        <authorList>
            <person name="Zhou Z."/>
            <person name="Liu Y."/>
            <person name="Xu W."/>
            <person name="Pan J."/>
            <person name="Luo Z.H."/>
            <person name="Li M."/>
        </authorList>
    </citation>
    <scope>NUCLEOTIDE SEQUENCE [LARGE SCALE GENOMIC DNA]</scope>
    <source>
        <strain evidence="3">HyVt-485</strain>
    </source>
</reference>
<sequence>METNMKPIQLLLITSAFFISQTVSAQTNEPARTLIYAGKVLAIPGKPAKSDMTIVLESNKIVAIRSGYILEDNAKIIDLKNKFVLPGLIDSHVHLAMEFNPNIRLDTVTKRPGDLAFDAYVNAKKTLMAGFTTVQDVGGPDEVFTLRDAINAGKVDGPRIRAAGAAISPTGGHGDIHGYRQEVLDALHRPSVCDGPSDCRRATRAAIKKGADIIKITATGGVLSNTAAGTEQQFFDDELVAIVESAKKMGRQVTAHAHGKTGIDSALKAGVKSIEHGSYLDVESTRLFKQYDAVLVPTILAGMTVVDWANNNNWLPPASKAKALKVGPQMKKMLQTAYTNGVTIAFGTDTGVSKHGKNAREFGYMVEAGMSEMDAIKAATVTGSKHVEMDSVIGTLEAGKYADIIAVDGNPLNDITALYDVDFVMKNGVVYKNKD</sequence>
<dbReference type="GO" id="GO:0016810">
    <property type="term" value="F:hydrolase activity, acting on carbon-nitrogen (but not peptide) bonds"/>
    <property type="evidence" value="ECO:0007669"/>
    <property type="project" value="InterPro"/>
</dbReference>
<accession>A0A7C5M361</accession>
<evidence type="ECO:0000256" key="1">
    <source>
        <dbReference type="SAM" id="SignalP"/>
    </source>
</evidence>
<dbReference type="SUPFAM" id="SSF51556">
    <property type="entry name" value="Metallo-dependent hydrolases"/>
    <property type="match status" value="1"/>
</dbReference>
<dbReference type="Pfam" id="PF01979">
    <property type="entry name" value="Amidohydro_1"/>
    <property type="match status" value="1"/>
</dbReference>
<keyword evidence="1" id="KW-0732">Signal</keyword>
<dbReference type="InterPro" id="IPR051781">
    <property type="entry name" value="Metallo-dep_Hydrolase"/>
</dbReference>
<organism evidence="3">
    <name type="scientific">Hellea balneolensis</name>
    <dbReference type="NCBI Taxonomy" id="287478"/>
    <lineage>
        <taxon>Bacteria</taxon>
        <taxon>Pseudomonadati</taxon>
        <taxon>Pseudomonadota</taxon>
        <taxon>Alphaproteobacteria</taxon>
        <taxon>Maricaulales</taxon>
        <taxon>Robiginitomaculaceae</taxon>
        <taxon>Hellea</taxon>
    </lineage>
</organism>
<evidence type="ECO:0000259" key="2">
    <source>
        <dbReference type="Pfam" id="PF01979"/>
    </source>
</evidence>
<proteinExistence type="predicted"/>
<dbReference type="EMBL" id="DRMJ01000250">
    <property type="protein sequence ID" value="HHL42955.1"/>
    <property type="molecule type" value="Genomic_DNA"/>
</dbReference>
<protein>
    <submittedName>
        <fullName evidence="3">Amidohydrolase family protein</fullName>
    </submittedName>
</protein>
<dbReference type="InterPro" id="IPR011059">
    <property type="entry name" value="Metal-dep_hydrolase_composite"/>
</dbReference>
<dbReference type="InterPro" id="IPR032466">
    <property type="entry name" value="Metal_Hydrolase"/>
</dbReference>
<dbReference type="AlphaFoldDB" id="A0A7C5M361"/>